<dbReference type="RefSeq" id="WP_246301005.1">
    <property type="nucleotide sequence ID" value="NZ_JACCBV010000001.1"/>
</dbReference>
<feature type="region of interest" description="Disordered" evidence="1">
    <location>
        <begin position="207"/>
        <end position="230"/>
    </location>
</feature>
<comment type="caution">
    <text evidence="2">The sequence shown here is derived from an EMBL/GenBank/DDBJ whole genome shotgun (WGS) entry which is preliminary data.</text>
</comment>
<dbReference type="InterPro" id="IPR036390">
    <property type="entry name" value="WH_DNA-bd_sf"/>
</dbReference>
<name>A0A7Y9GKX7_9MICO</name>
<dbReference type="SUPFAM" id="SSF46785">
    <property type="entry name" value="Winged helix' DNA-binding domain"/>
    <property type="match status" value="1"/>
</dbReference>
<accession>A0A7Y9GKX7</accession>
<dbReference type="Proteomes" id="UP000576969">
    <property type="component" value="Unassembled WGS sequence"/>
</dbReference>
<dbReference type="Gene3D" id="1.10.10.10">
    <property type="entry name" value="Winged helix-like DNA-binding domain superfamily/Winged helix DNA-binding domain"/>
    <property type="match status" value="1"/>
</dbReference>
<protein>
    <recommendedName>
        <fullName evidence="4">HTH marR-type domain-containing protein</fullName>
    </recommendedName>
</protein>
<evidence type="ECO:0000313" key="3">
    <source>
        <dbReference type="Proteomes" id="UP000576969"/>
    </source>
</evidence>
<feature type="compositionally biased region" description="Basic and acidic residues" evidence="1">
    <location>
        <begin position="216"/>
        <end position="230"/>
    </location>
</feature>
<reference evidence="2 3" key="1">
    <citation type="submission" date="2020-07" db="EMBL/GenBank/DDBJ databases">
        <title>Sequencing the genomes of 1000 actinobacteria strains.</title>
        <authorList>
            <person name="Klenk H.-P."/>
        </authorList>
    </citation>
    <scope>NUCLEOTIDE SEQUENCE [LARGE SCALE GENOMIC DNA]</scope>
    <source>
        <strain evidence="2 3">DSM 24662</strain>
    </source>
</reference>
<dbReference type="AlphaFoldDB" id="A0A7Y9GKX7"/>
<evidence type="ECO:0000313" key="2">
    <source>
        <dbReference type="EMBL" id="NYE18393.1"/>
    </source>
</evidence>
<feature type="compositionally biased region" description="Basic and acidic residues" evidence="1">
    <location>
        <begin position="1"/>
        <end position="18"/>
    </location>
</feature>
<dbReference type="InterPro" id="IPR036388">
    <property type="entry name" value="WH-like_DNA-bd_sf"/>
</dbReference>
<sequence length="246" mass="27189">MHSDDFENHDHADSHDEANGTPTQRRPLGYWLRVVDDLLTRRFAEAFANEGVTRRDWMTLNALSGDVDAPGLADRLARKGKHLRRLEERGWIEEQGDGSWALTDEGRAAKERLGAIVDELRARVSGAVSPEDFATTMASIEAIARELGWDEQAWAERGRGFGRRGRRRGRFGGFGPGFGGGFGSGFRHGFGPAFGPGHAHAWHEHGCRGAHGHAHGAHEHGHGRTEHAYERGFDAGYARGREERIA</sequence>
<evidence type="ECO:0000256" key="1">
    <source>
        <dbReference type="SAM" id="MobiDB-lite"/>
    </source>
</evidence>
<evidence type="ECO:0008006" key="4">
    <source>
        <dbReference type="Google" id="ProtNLM"/>
    </source>
</evidence>
<gene>
    <name evidence="2" type="ORF">BJ991_000421</name>
</gene>
<dbReference type="EMBL" id="JACCBV010000001">
    <property type="protein sequence ID" value="NYE18393.1"/>
    <property type="molecule type" value="Genomic_DNA"/>
</dbReference>
<feature type="region of interest" description="Disordered" evidence="1">
    <location>
        <begin position="1"/>
        <end position="24"/>
    </location>
</feature>
<keyword evidence="3" id="KW-1185">Reference proteome</keyword>
<organism evidence="2 3">
    <name type="scientific">Microbacterium immunditiarum</name>
    <dbReference type="NCBI Taxonomy" id="337480"/>
    <lineage>
        <taxon>Bacteria</taxon>
        <taxon>Bacillati</taxon>
        <taxon>Actinomycetota</taxon>
        <taxon>Actinomycetes</taxon>
        <taxon>Micrococcales</taxon>
        <taxon>Microbacteriaceae</taxon>
        <taxon>Microbacterium</taxon>
    </lineage>
</organism>
<proteinExistence type="predicted"/>